<dbReference type="CDD" id="cd02808">
    <property type="entry name" value="GltS_FMN"/>
    <property type="match status" value="1"/>
</dbReference>
<dbReference type="EMBL" id="BPRH01001804">
    <property type="protein sequence ID" value="GJF14787.1"/>
    <property type="molecule type" value="Genomic_DNA"/>
</dbReference>
<comment type="similarity">
    <text evidence="1 2">Belongs to the glutamate synthase family.</text>
</comment>
<dbReference type="SUPFAM" id="SSF51395">
    <property type="entry name" value="FMN-linked oxidoreductases"/>
    <property type="match status" value="1"/>
</dbReference>
<dbReference type="Proteomes" id="UP001060504">
    <property type="component" value="Unassembled WGS sequence"/>
</dbReference>
<dbReference type="InterPro" id="IPR013785">
    <property type="entry name" value="Aldolase_TIM"/>
</dbReference>
<keyword evidence="5" id="KW-1185">Reference proteome</keyword>
<dbReference type="InterPro" id="IPR002932">
    <property type="entry name" value="Glu_synthdom"/>
</dbReference>
<evidence type="ECO:0000313" key="5">
    <source>
        <dbReference type="Proteomes" id="UP001060504"/>
    </source>
</evidence>
<accession>A0ABQ4V9Y8</accession>
<dbReference type="Gene3D" id="3.20.20.70">
    <property type="entry name" value="Aldolase class I"/>
    <property type="match status" value="1"/>
</dbReference>
<sequence>MLIRPLIVAGVWILGFGATTLALTRTDWWTVPAVLLLLSAAVGTWDLVQRRHTILRVYPILGHVRFLMELIRPEIRQYFIESNTEASPFDRETRDMVYGRAKGTKGDEPFGTERDVNAVGHEYLCHSLRARFADDLDPRVRLGGPDCTQPYDIALLNVSAMSFGALSANAIEALNAGAARGGFAHDTGEGGISPYHLRGGDLIWEIGSGYFGCRDAEGRFDPIAFTEKAAMPSVKAVSVKLSQGAKPGLGGVLPGAKVNEEIAATRGVPVGRTVVSPPAHGAFKTPIELLEFIGTLRRLSGGKPVGFKLCVGTRTEFLSICKGMLVTGIAPDFVIVDGAEGGTGAAPQEFEDHVGMPLTDGLMLVHNSLVGTGLRDRIKIGASGKVATGVDIVSRVCQGADFTLSARAMMFAVGCIQALKCHTNRCPTGVATQDPVRARALDIVDKTTRVFNFQTETVASAAQIVASMGLNGFHELSPAMLNRRTERHGTRTYAEIYDWLMPGELLDDPPESWLSDWIESSAEEFR</sequence>
<dbReference type="PIRSF" id="PIRSF006429">
    <property type="entry name" value="GOGAT_lg_2"/>
    <property type="match status" value="1"/>
</dbReference>
<dbReference type="PANTHER" id="PTHR43819">
    <property type="entry name" value="ARCHAEAL-TYPE GLUTAMATE SYNTHASE [NADPH]"/>
    <property type="match status" value="1"/>
</dbReference>
<dbReference type="PANTHER" id="PTHR43819:SF1">
    <property type="entry name" value="ARCHAEAL-TYPE GLUTAMATE SYNTHASE [NADPH]"/>
    <property type="match status" value="1"/>
</dbReference>
<dbReference type="Pfam" id="PF01645">
    <property type="entry name" value="Glu_synthase"/>
    <property type="match status" value="1"/>
</dbReference>
<comment type="caution">
    <text evidence="4">The sequence shown here is derived from an EMBL/GenBank/DDBJ whole genome shotgun (WGS) entry which is preliminary data.</text>
</comment>
<dbReference type="InterPro" id="IPR027283">
    <property type="entry name" value="YerD"/>
</dbReference>
<dbReference type="PIRSF" id="PIRSF500060">
    <property type="entry name" value="UCP500060"/>
    <property type="match status" value="1"/>
</dbReference>
<feature type="domain" description="Glutamate synthase" evidence="3">
    <location>
        <begin position="156"/>
        <end position="471"/>
    </location>
</feature>
<name>A0ABQ4V9Y8_9MYCO</name>
<evidence type="ECO:0000256" key="1">
    <source>
        <dbReference type="ARBA" id="ARBA00009716"/>
    </source>
</evidence>
<organism evidence="4 5">
    <name type="scientific">Mycolicibacterium cyprinidarum</name>
    <dbReference type="NCBI Taxonomy" id="2860311"/>
    <lineage>
        <taxon>Bacteria</taxon>
        <taxon>Bacillati</taxon>
        <taxon>Actinomycetota</taxon>
        <taxon>Actinomycetes</taxon>
        <taxon>Mycobacteriales</taxon>
        <taxon>Mycobacteriaceae</taxon>
        <taxon>Mycolicibacterium</taxon>
    </lineage>
</organism>
<evidence type="ECO:0000256" key="2">
    <source>
        <dbReference type="PIRNR" id="PIRNR006429"/>
    </source>
</evidence>
<proteinExistence type="inferred from homology"/>
<reference evidence="4 5" key="1">
    <citation type="submission" date="2021-08" db="EMBL/GenBank/DDBJ databases">
        <title>Draft genome sequence of Mycolicibacterium sp. NGTWS1702 strain.</title>
        <authorList>
            <person name="Matsumoto M."/>
            <person name="Tang B.C.C."/>
            <person name="Machida Y."/>
            <person name="Matoyama H."/>
            <person name="Kishihara T."/>
            <person name="Sato S."/>
            <person name="Kondo I."/>
            <person name="Sano M."/>
            <person name="Kato G."/>
        </authorList>
    </citation>
    <scope>NUCLEOTIDE SEQUENCE [LARGE SCALE GENOMIC DNA]</scope>
    <source>
        <strain evidence="4 5">NGTWSNA01</strain>
    </source>
</reference>
<protein>
    <submittedName>
        <fullName evidence="4">FMN-binding glutamate synthase family protein</fullName>
    </submittedName>
</protein>
<gene>
    <name evidence="4" type="ORF">NGTWS1702_17190</name>
</gene>
<evidence type="ECO:0000259" key="3">
    <source>
        <dbReference type="Pfam" id="PF01645"/>
    </source>
</evidence>
<evidence type="ECO:0000313" key="4">
    <source>
        <dbReference type="EMBL" id="GJF14787.1"/>
    </source>
</evidence>
<dbReference type="InterPro" id="IPR024188">
    <property type="entry name" value="GltB"/>
</dbReference>